<feature type="region of interest" description="Disordered" evidence="1">
    <location>
        <begin position="246"/>
        <end position="272"/>
    </location>
</feature>
<evidence type="ECO:0000313" key="2">
    <source>
        <dbReference type="EMBL" id="XDQ14507.1"/>
    </source>
</evidence>
<evidence type="ECO:0000256" key="1">
    <source>
        <dbReference type="SAM" id="MobiDB-lite"/>
    </source>
</evidence>
<reference evidence="2" key="1">
    <citation type="submission" date="2024-07" db="EMBL/GenBank/DDBJ databases">
        <authorList>
            <person name="Yu S.T."/>
        </authorList>
    </citation>
    <scope>NUCLEOTIDE SEQUENCE</scope>
    <source>
        <strain evidence="2">R11</strain>
    </source>
</reference>
<accession>A0AB39N897</accession>
<gene>
    <name evidence="2" type="ORF">AB5J55_35120</name>
</gene>
<proteinExistence type="predicted"/>
<name>A0AB39N897_9ACTN</name>
<sequence>MNFPAQQQPASRIGQSTAIEMSRAEAEVKAAVFIAQQSPRNIEAAQAEMRFACAQYALAEKAFFSYPKAGETISGASIHLAREIALIWGNVQHGTMELSRDTALGQSEILAYAWDLQRNSRSSQIFIAPHIRDTRSGKKNLTDLRDVYENNANLGARRLREAIFAMLPAWYVAEAIQICEDTLKRGNGQSVEQRAAEAVTNYGRVGVTQKQLETKLGRPLADWDESDVTKLQIIFQSVAKGEMTRDEAFPPEHITGAEIRSKHEKKPGDAQQ</sequence>
<organism evidence="2">
    <name type="scientific">Streptomyces sp. R11</name>
    <dbReference type="NCBI Taxonomy" id="3238625"/>
    <lineage>
        <taxon>Bacteria</taxon>
        <taxon>Bacillati</taxon>
        <taxon>Actinomycetota</taxon>
        <taxon>Actinomycetes</taxon>
        <taxon>Kitasatosporales</taxon>
        <taxon>Streptomycetaceae</taxon>
        <taxon>Streptomyces</taxon>
    </lineage>
</organism>
<dbReference type="AlphaFoldDB" id="A0AB39N897"/>
<dbReference type="EMBL" id="CP163432">
    <property type="protein sequence ID" value="XDQ14507.1"/>
    <property type="molecule type" value="Genomic_DNA"/>
</dbReference>
<protein>
    <submittedName>
        <fullName evidence="2">Uncharacterized protein</fullName>
    </submittedName>
</protein>
<dbReference type="RefSeq" id="WP_369274469.1">
    <property type="nucleotide sequence ID" value="NZ_CP163432.1"/>
</dbReference>